<keyword evidence="2" id="KW-1185">Reference proteome</keyword>
<accession>A0A1N5U6Q9</accession>
<protein>
    <submittedName>
        <fullName evidence="1">Uncharacterized protein</fullName>
    </submittedName>
</protein>
<evidence type="ECO:0000313" key="2">
    <source>
        <dbReference type="Proteomes" id="UP000185124"/>
    </source>
</evidence>
<proteinExistence type="predicted"/>
<dbReference type="RefSeq" id="WP_208869505.1">
    <property type="nucleotide sequence ID" value="NZ_FSQT01000001.1"/>
</dbReference>
<dbReference type="STRING" id="709881.SAMN04489832_0617"/>
<dbReference type="AlphaFoldDB" id="A0A1N5U6Q9"/>
<dbReference type="Proteomes" id="UP000185124">
    <property type="component" value="Unassembled WGS sequence"/>
</dbReference>
<sequence>MKGLSSLLRRAWRTPTARRMAIVLLLVVGYQAWLGIQAAGKVAPGVGDQRDVRGRFAVNVELDFAPERYHILELQKHGRIAGTDGNTVRLRSVSKAGVNALAREYWIERIAPGR</sequence>
<evidence type="ECO:0000313" key="1">
    <source>
        <dbReference type="EMBL" id="SIM55905.1"/>
    </source>
</evidence>
<gene>
    <name evidence="1" type="ORF">SAMN04489832_0617</name>
</gene>
<name>A0A1N5U6Q9_9ACTN</name>
<organism evidence="1 2">
    <name type="scientific">Micromonospora cremea</name>
    <dbReference type="NCBI Taxonomy" id="709881"/>
    <lineage>
        <taxon>Bacteria</taxon>
        <taxon>Bacillati</taxon>
        <taxon>Actinomycetota</taxon>
        <taxon>Actinomycetes</taxon>
        <taxon>Micromonosporales</taxon>
        <taxon>Micromonosporaceae</taxon>
        <taxon>Micromonospora</taxon>
    </lineage>
</organism>
<dbReference type="EMBL" id="FSQT01000001">
    <property type="protein sequence ID" value="SIM55905.1"/>
    <property type="molecule type" value="Genomic_DNA"/>
</dbReference>
<reference evidence="2" key="1">
    <citation type="submission" date="2016-12" db="EMBL/GenBank/DDBJ databases">
        <authorList>
            <person name="Varghese N."/>
            <person name="Submissions S."/>
        </authorList>
    </citation>
    <scope>NUCLEOTIDE SEQUENCE [LARGE SCALE GENOMIC DNA]</scope>
    <source>
        <strain evidence="2">DSM 45599</strain>
    </source>
</reference>